<organism evidence="1">
    <name type="scientific">viral metagenome</name>
    <dbReference type="NCBI Taxonomy" id="1070528"/>
    <lineage>
        <taxon>unclassified sequences</taxon>
        <taxon>metagenomes</taxon>
        <taxon>organismal metagenomes</taxon>
    </lineage>
</organism>
<protein>
    <recommendedName>
        <fullName evidence="2">Exostosin GT47 domain-containing protein</fullName>
    </recommendedName>
</protein>
<proteinExistence type="predicted"/>
<evidence type="ECO:0000313" key="1">
    <source>
        <dbReference type="EMBL" id="QHS87286.1"/>
    </source>
</evidence>
<evidence type="ECO:0008006" key="2">
    <source>
        <dbReference type="Google" id="ProtNLM"/>
    </source>
</evidence>
<name>A0A6C0B5B6_9ZZZZ</name>
<sequence length="340" mass="39239">MEEFVKYRDSVAAKIDIQLSTFGLACQCDYVVCNRFFGAFPKWAVNEECLASVPHGGRIFLNCVDSGYGVYRDQLHRVFSAHPEKKYVFYIMIEPEHGILDILRDICRYSCGFYVNCNVVDDPRVHNMPIGIRDGEEVLGFHRGFNQKMLLKARVETQVHGACVQDNGARDQGACVNRVDSHTHVRDILCLLCFSYTHAERMRAHQMLVNKSFITDLNKDSEKYSSNQSRLLGKVPVEYNYEMTARSVYAISPRGCGEATHRFFEAIYLDCIPIVKRTNTVFDRLYALYPCLIVDDWDQVTEELLMLKQAGLQAKMKAFKERFPGWFQDPIIIREMMDLM</sequence>
<dbReference type="EMBL" id="MN739080">
    <property type="protein sequence ID" value="QHS87286.1"/>
    <property type="molecule type" value="Genomic_DNA"/>
</dbReference>
<reference evidence="1" key="1">
    <citation type="journal article" date="2020" name="Nature">
        <title>Giant virus diversity and host interactions through global metagenomics.</title>
        <authorList>
            <person name="Schulz F."/>
            <person name="Roux S."/>
            <person name="Paez-Espino D."/>
            <person name="Jungbluth S."/>
            <person name="Walsh D.A."/>
            <person name="Denef V.J."/>
            <person name="McMahon K.D."/>
            <person name="Konstantinidis K.T."/>
            <person name="Eloe-Fadrosh E.A."/>
            <person name="Kyrpides N.C."/>
            <person name="Woyke T."/>
        </authorList>
    </citation>
    <scope>NUCLEOTIDE SEQUENCE</scope>
    <source>
        <strain evidence="1">GVMAG-M-3300010157-4</strain>
    </source>
</reference>
<accession>A0A6C0B5B6</accession>
<dbReference type="AlphaFoldDB" id="A0A6C0B5B6"/>